<dbReference type="OrthoDB" id="8196563at2759"/>
<dbReference type="Gene3D" id="2.30.29.30">
    <property type="entry name" value="Pleckstrin-homology domain (PH domain)/Phosphotyrosine-binding domain (PTB)"/>
    <property type="match status" value="1"/>
</dbReference>
<feature type="compositionally biased region" description="Acidic residues" evidence="1">
    <location>
        <begin position="78"/>
        <end position="100"/>
    </location>
</feature>
<organism evidence="2 3">
    <name type="scientific">Lepeophtheirus salmonis</name>
    <name type="common">Salmon louse</name>
    <name type="synonym">Caligus salmonis</name>
    <dbReference type="NCBI Taxonomy" id="72036"/>
    <lineage>
        <taxon>Eukaryota</taxon>
        <taxon>Metazoa</taxon>
        <taxon>Ecdysozoa</taxon>
        <taxon>Arthropoda</taxon>
        <taxon>Crustacea</taxon>
        <taxon>Multicrustacea</taxon>
        <taxon>Hexanauplia</taxon>
        <taxon>Copepoda</taxon>
        <taxon>Siphonostomatoida</taxon>
        <taxon>Caligidae</taxon>
        <taxon>Lepeophtheirus</taxon>
    </lineage>
</organism>
<protein>
    <submittedName>
        <fullName evidence="2">(salmon louse) hypothetical protein</fullName>
    </submittedName>
</protein>
<feature type="region of interest" description="Disordered" evidence="1">
    <location>
        <begin position="75"/>
        <end position="102"/>
    </location>
</feature>
<gene>
    <name evidence="2" type="ORF">LSAA_5919</name>
</gene>
<keyword evidence="3" id="KW-1185">Reference proteome</keyword>
<dbReference type="AlphaFoldDB" id="A0A7R8CLV3"/>
<sequence length="286" mass="34067">MRGVTKKWPNFYYIQEHQTEGCDYIGICMNHYSPYSSDLFPILFSNEVYDDYDEEFHGERRAEGGDHRDILFEKPDFREEEEEEEDHEEALDKEEDDEEDPFKTTLKKGLLWQQKDKIFSRWKERFFILTKDYLQCFKKETNSRLSEMGGFIFKLKLSENCVNDCRSRSCMKSTEEFWSKKNFQDSPNSSPSNFDRWLLARQRIGQQYNYVVSGAVPASEDFMSLPVVSSPIDAEYYHRKSRQFEGRILQVPLTHHRTPSKTRRSTSRNNHLNYADLGGGWWWNSL</sequence>
<evidence type="ECO:0000313" key="2">
    <source>
        <dbReference type="EMBL" id="CAF2857748.1"/>
    </source>
</evidence>
<dbReference type="SUPFAM" id="SSF50729">
    <property type="entry name" value="PH domain-like"/>
    <property type="match status" value="1"/>
</dbReference>
<evidence type="ECO:0000256" key="1">
    <source>
        <dbReference type="SAM" id="MobiDB-lite"/>
    </source>
</evidence>
<proteinExistence type="predicted"/>
<dbReference type="EMBL" id="HG994594">
    <property type="protein sequence ID" value="CAF2857748.1"/>
    <property type="molecule type" value="Genomic_DNA"/>
</dbReference>
<dbReference type="Proteomes" id="UP000675881">
    <property type="component" value="Chromosome 15"/>
</dbReference>
<evidence type="ECO:0000313" key="3">
    <source>
        <dbReference type="Proteomes" id="UP000675881"/>
    </source>
</evidence>
<reference evidence="2" key="1">
    <citation type="submission" date="2021-02" db="EMBL/GenBank/DDBJ databases">
        <authorList>
            <person name="Bekaert M."/>
        </authorList>
    </citation>
    <scope>NUCLEOTIDE SEQUENCE</scope>
    <source>
        <strain evidence="2">IoA-00</strain>
    </source>
</reference>
<name>A0A7R8CLV3_LEPSM</name>
<accession>A0A7R8CLV3</accession>
<dbReference type="InterPro" id="IPR011993">
    <property type="entry name" value="PH-like_dom_sf"/>
</dbReference>